<dbReference type="PIRSF" id="PIRSF018472">
    <property type="entry name" value="MreD_proteobac"/>
    <property type="match status" value="1"/>
</dbReference>
<feature type="transmembrane region" description="Helical" evidence="9">
    <location>
        <begin position="101"/>
        <end position="119"/>
    </location>
</feature>
<evidence type="ECO:0000256" key="8">
    <source>
        <dbReference type="PIRNR" id="PIRNR018472"/>
    </source>
</evidence>
<evidence type="ECO:0000313" key="10">
    <source>
        <dbReference type="EMBL" id="MCT7360285.1"/>
    </source>
</evidence>
<comment type="subcellular location">
    <subcellularLocation>
        <location evidence="8">Cell inner membrane</location>
    </subcellularLocation>
    <subcellularLocation>
        <location evidence="1">Cell membrane</location>
        <topology evidence="1">Multi-pass membrane protein</topology>
    </subcellularLocation>
</comment>
<evidence type="ECO:0000256" key="2">
    <source>
        <dbReference type="ARBA" id="ARBA00007776"/>
    </source>
</evidence>
<reference evidence="10" key="2">
    <citation type="submission" date="2022-08" db="EMBL/GenBank/DDBJ databases">
        <authorList>
            <person name="Dong C."/>
        </authorList>
    </citation>
    <scope>NUCLEOTIDE SEQUENCE</scope>
    <source>
        <strain evidence="10">59MF3M-4</strain>
    </source>
</reference>
<dbReference type="InterPro" id="IPR026034">
    <property type="entry name" value="MreD_proteobac"/>
</dbReference>
<dbReference type="RefSeq" id="WP_260977124.1">
    <property type="nucleotide sequence ID" value="NZ_JAOANI010000028.1"/>
</dbReference>
<dbReference type="GO" id="GO:0005886">
    <property type="term" value="C:plasma membrane"/>
    <property type="evidence" value="ECO:0007669"/>
    <property type="project" value="UniProtKB-SubCell"/>
</dbReference>
<feature type="transmembrane region" description="Helical" evidence="9">
    <location>
        <begin position="69"/>
        <end position="89"/>
    </location>
</feature>
<feature type="transmembrane region" description="Helical" evidence="9">
    <location>
        <begin position="6"/>
        <end position="22"/>
    </location>
</feature>
<evidence type="ECO:0000256" key="5">
    <source>
        <dbReference type="ARBA" id="ARBA00022960"/>
    </source>
</evidence>
<evidence type="ECO:0000256" key="7">
    <source>
        <dbReference type="ARBA" id="ARBA00023136"/>
    </source>
</evidence>
<reference evidence="10" key="1">
    <citation type="journal article" date="2022" name="Front. Microbiol.">
        <title>Genome-based taxonomic rearrangement of Oceanobacter-related bacteria including the description of Thalassolituus hydrocarbonoclasticus sp. nov. and Thalassolituus pacificus sp. nov. and emended description of the genus Thalassolituus.</title>
        <authorList>
            <person name="Dong C."/>
            <person name="Wei L."/>
            <person name="Wang J."/>
            <person name="Lai Q."/>
            <person name="Huang Z."/>
            <person name="Shao Z."/>
        </authorList>
    </citation>
    <scope>NUCLEOTIDE SEQUENCE</scope>
    <source>
        <strain evidence="10">59MF3M-4</strain>
    </source>
</reference>
<evidence type="ECO:0000256" key="1">
    <source>
        <dbReference type="ARBA" id="ARBA00004651"/>
    </source>
</evidence>
<dbReference type="PANTHER" id="PTHR37484:SF1">
    <property type="entry name" value="ROD SHAPE-DETERMINING PROTEIN MRED"/>
    <property type="match status" value="1"/>
</dbReference>
<sequence length="159" mass="18020">MNIRAVILVAVGLFLAFVLEHLPMPDILLWLQPAWVLLLVTLLVMHAPHTFGLWLAIPLGLMLDVEHNSLLGMHVLTLAVHIFVLQLLYRRMAMFNFLQQTAVVFLLVVLQQLLSYWAVALVSENMVPVSLWTPALTSALVWPWVYALTHMALARLHLS</sequence>
<evidence type="ECO:0000256" key="3">
    <source>
        <dbReference type="ARBA" id="ARBA00022475"/>
    </source>
</evidence>
<feature type="transmembrane region" description="Helical" evidence="9">
    <location>
        <begin position="34"/>
        <end position="57"/>
    </location>
</feature>
<name>A0A9X2WH73_9GAMM</name>
<evidence type="ECO:0000256" key="9">
    <source>
        <dbReference type="SAM" id="Phobius"/>
    </source>
</evidence>
<comment type="function">
    <text evidence="8">Involved in formation of the rod shape of the cell. May also contribute to regulation of formation of penicillin-binding proteins.</text>
</comment>
<dbReference type="InterPro" id="IPR007227">
    <property type="entry name" value="Cell_shape_determining_MreD"/>
</dbReference>
<evidence type="ECO:0000256" key="4">
    <source>
        <dbReference type="ARBA" id="ARBA00022692"/>
    </source>
</evidence>
<keyword evidence="8" id="KW-0997">Cell inner membrane</keyword>
<keyword evidence="3 8" id="KW-1003">Cell membrane</keyword>
<organism evidence="10 11">
    <name type="scientific">Thalassolituus pacificus</name>
    <dbReference type="NCBI Taxonomy" id="2975440"/>
    <lineage>
        <taxon>Bacteria</taxon>
        <taxon>Pseudomonadati</taxon>
        <taxon>Pseudomonadota</taxon>
        <taxon>Gammaproteobacteria</taxon>
        <taxon>Oceanospirillales</taxon>
        <taxon>Oceanospirillaceae</taxon>
        <taxon>Thalassolituus</taxon>
    </lineage>
</organism>
<keyword evidence="7 8" id="KW-0472">Membrane</keyword>
<feature type="transmembrane region" description="Helical" evidence="9">
    <location>
        <begin position="131"/>
        <end position="153"/>
    </location>
</feature>
<keyword evidence="11" id="KW-1185">Reference proteome</keyword>
<dbReference type="GO" id="GO:0008360">
    <property type="term" value="P:regulation of cell shape"/>
    <property type="evidence" value="ECO:0007669"/>
    <property type="project" value="UniProtKB-UniRule"/>
</dbReference>
<dbReference type="AlphaFoldDB" id="A0A9X2WH73"/>
<keyword evidence="5 8" id="KW-0133">Cell shape</keyword>
<comment type="similarity">
    <text evidence="2 8">Belongs to the MreD family.</text>
</comment>
<evidence type="ECO:0000313" key="11">
    <source>
        <dbReference type="Proteomes" id="UP001147830"/>
    </source>
</evidence>
<gene>
    <name evidence="10" type="primary">mreD</name>
    <name evidence="10" type="ORF">NYR02_14785</name>
</gene>
<proteinExistence type="inferred from homology"/>
<dbReference type="Proteomes" id="UP001147830">
    <property type="component" value="Unassembled WGS sequence"/>
</dbReference>
<keyword evidence="4 9" id="KW-0812">Transmembrane</keyword>
<keyword evidence="6 9" id="KW-1133">Transmembrane helix</keyword>
<dbReference type="NCBIfam" id="TIGR03426">
    <property type="entry name" value="shape_MreD"/>
    <property type="match status" value="1"/>
</dbReference>
<comment type="caution">
    <text evidence="10">The sequence shown here is derived from an EMBL/GenBank/DDBJ whole genome shotgun (WGS) entry which is preliminary data.</text>
</comment>
<dbReference type="PANTHER" id="PTHR37484">
    <property type="entry name" value="ROD SHAPE-DETERMINING PROTEIN MRED"/>
    <property type="match status" value="1"/>
</dbReference>
<dbReference type="Pfam" id="PF04093">
    <property type="entry name" value="MreD"/>
    <property type="match status" value="1"/>
</dbReference>
<accession>A0A9X2WH73</accession>
<dbReference type="EMBL" id="JAOANI010000028">
    <property type="protein sequence ID" value="MCT7360285.1"/>
    <property type="molecule type" value="Genomic_DNA"/>
</dbReference>
<evidence type="ECO:0000256" key="6">
    <source>
        <dbReference type="ARBA" id="ARBA00022989"/>
    </source>
</evidence>
<protein>
    <recommendedName>
        <fullName evidence="8">Rod shape-determining protein MreD</fullName>
    </recommendedName>
</protein>